<reference evidence="5" key="3">
    <citation type="submission" date="2019-06" db="EMBL/GenBank/DDBJ databases">
        <authorList>
            <person name="Bisanz J.E."/>
            <person name="Turnbaugh P.J."/>
        </authorList>
    </citation>
    <scope>NUCLEOTIDE SEQUENCE</scope>
    <source>
        <strain evidence="5">SECO-MT75m2</strain>
    </source>
</reference>
<feature type="domain" description="DUF4179" evidence="3">
    <location>
        <begin position="85"/>
        <end position="170"/>
    </location>
</feature>
<dbReference type="AlphaFoldDB" id="A0A369M7Q6"/>
<gene>
    <name evidence="4" type="ORF">C1875_13085</name>
    <name evidence="5" type="ORF">FIC87_10335</name>
</gene>
<evidence type="ECO:0000313" key="5">
    <source>
        <dbReference type="EMBL" id="TNU89861.1"/>
    </source>
</evidence>
<dbReference type="Proteomes" id="UP000312594">
    <property type="component" value="Unassembled WGS sequence"/>
</dbReference>
<accession>A0A369M7Q6</accession>
<dbReference type="EMBL" id="PPTU01000027">
    <property type="protein sequence ID" value="RDB67763.1"/>
    <property type="molecule type" value="Genomic_DNA"/>
</dbReference>
<keyword evidence="2" id="KW-1133">Transmembrane helix</keyword>
<keyword evidence="2" id="KW-0812">Transmembrane</keyword>
<evidence type="ECO:0000313" key="6">
    <source>
        <dbReference type="Proteomes" id="UP000253970"/>
    </source>
</evidence>
<dbReference type="Pfam" id="PF13786">
    <property type="entry name" value="DUF4179"/>
    <property type="match status" value="1"/>
</dbReference>
<dbReference type="RefSeq" id="WP_114534512.1">
    <property type="nucleotide sequence ID" value="NZ_JADNER010000024.1"/>
</dbReference>
<proteinExistence type="predicted"/>
<dbReference type="Proteomes" id="UP000253970">
    <property type="component" value="Unassembled WGS sequence"/>
</dbReference>
<reference evidence="4 6" key="2">
    <citation type="journal article" date="2018" name="Elife">
        <title>Discovery and characterization of a prevalent human gut bacterial enzyme sufficient for the inactivation of a family of plant toxins.</title>
        <authorList>
            <person name="Koppel N."/>
            <person name="Bisanz J.E."/>
            <person name="Pandelia M.E."/>
            <person name="Turnbaugh P.J."/>
            <person name="Balskus E.P."/>
        </authorList>
    </citation>
    <scope>NUCLEOTIDE SEQUENCE [LARGE SCALE GENOMIC DNA]</scope>
    <source>
        <strain evidence="4 6">W1 BHI 6</strain>
    </source>
</reference>
<dbReference type="Gene3D" id="2.60.40.1640">
    <property type="entry name" value="Conserved domain protein"/>
    <property type="match status" value="1"/>
</dbReference>
<dbReference type="EMBL" id="VEVP01000023">
    <property type="protein sequence ID" value="TNU89861.1"/>
    <property type="molecule type" value="Genomic_DNA"/>
</dbReference>
<sequence>MSHERFDNEDELRRAVIRDLDAGPIPPQVQVKLDGVYASLGSIPQDRPTPSGAGAPQRRQPVKRRSAEPAHGKRKGARVARRGAMVAVAAVLVVLLSGVAFAASRLVQMQPGDVGFFGGGNNLPIYNSLQSGVSSLNAEVGDTVEVDGVQVTLDSVSCDRNIVNLFFTLEKEGGFDLTEQSNYEGSQENEWARLQRLAPRFSYSLSSNGEAIGKDSVYVLDAYQEDGKVKIMERIVPEATLPDQVDIALEGYAMWKQFEEGDEPFTFDVGLDLSTVASPRELGAHDLVFNTSDGDKTMGIQRFTASELGTVMVVRNDNEWTGEQGEYGSSYGPPENVLSPHLLKVTDDQGNVLTPVEAGDGSGVNPEGSQIIEFSNLSPEAHSVTFTPMLNALDWDSMTVEERKARNEENVQHVDVSRIGTTLETSEFGGYELTGWDVTDGTVSISLKPYGWQAMGPYMELISEDDVTLLESTWTDPETGETGTGYHSGIMYRKHDYMTGEFVQMVSYYAADDDELRGLTNYSYRSAFGEYREEPDAAQTLSF</sequence>
<dbReference type="InterPro" id="IPR025436">
    <property type="entry name" value="DUF4179"/>
</dbReference>
<evidence type="ECO:0000259" key="3">
    <source>
        <dbReference type="Pfam" id="PF13786"/>
    </source>
</evidence>
<evidence type="ECO:0000256" key="2">
    <source>
        <dbReference type="SAM" id="Phobius"/>
    </source>
</evidence>
<organism evidence="4 6">
    <name type="scientific">Eggerthella lenta</name>
    <name type="common">Eubacterium lentum</name>
    <dbReference type="NCBI Taxonomy" id="84112"/>
    <lineage>
        <taxon>Bacteria</taxon>
        <taxon>Bacillati</taxon>
        <taxon>Actinomycetota</taxon>
        <taxon>Coriobacteriia</taxon>
        <taxon>Eggerthellales</taxon>
        <taxon>Eggerthellaceae</taxon>
        <taxon>Eggerthella</taxon>
    </lineage>
</organism>
<comment type="caution">
    <text evidence="4">The sequence shown here is derived from an EMBL/GenBank/DDBJ whole genome shotgun (WGS) entry which is preliminary data.</text>
</comment>
<name>A0A369M7Q6_EGGLN</name>
<reference evidence="5 7" key="1">
    <citation type="journal article" date="2005" name="Appl. Environ. Microbiol.">
        <title>Intestinal bacterial communities that produce active estrogen-like compounds enterodiol and enterolactone in humans.</title>
        <authorList>
            <person name="Clavel T."/>
            <person name="Henderson G."/>
            <person name="Alpert C.A."/>
            <person name="Philippe C."/>
            <person name="Rigottier-Gois L."/>
            <person name="Dore J."/>
            <person name="Blaut M."/>
        </authorList>
    </citation>
    <scope>NUCLEOTIDE SEQUENCE [LARGE SCALE GENOMIC DNA]</scope>
    <source>
        <strain evidence="5 7">SECO-MT75m2</strain>
    </source>
</reference>
<feature type="transmembrane region" description="Helical" evidence="2">
    <location>
        <begin position="83"/>
        <end position="103"/>
    </location>
</feature>
<evidence type="ECO:0000256" key="1">
    <source>
        <dbReference type="SAM" id="MobiDB-lite"/>
    </source>
</evidence>
<feature type="region of interest" description="Disordered" evidence="1">
    <location>
        <begin position="40"/>
        <end position="77"/>
    </location>
</feature>
<protein>
    <submittedName>
        <fullName evidence="4">DUF4179 domain-containing protein</fullName>
    </submittedName>
</protein>
<keyword evidence="2" id="KW-0472">Membrane</keyword>
<evidence type="ECO:0000313" key="4">
    <source>
        <dbReference type="EMBL" id="RDB67763.1"/>
    </source>
</evidence>
<dbReference type="Gene3D" id="2.60.40.1630">
    <property type="entry name" value="bacillus anthracis domain"/>
    <property type="match status" value="1"/>
</dbReference>
<evidence type="ECO:0000313" key="7">
    <source>
        <dbReference type="Proteomes" id="UP000312594"/>
    </source>
</evidence>